<dbReference type="EMBL" id="BAABJX010000017">
    <property type="protein sequence ID" value="GAA4826842.1"/>
    <property type="molecule type" value="Genomic_DNA"/>
</dbReference>
<evidence type="ECO:0000313" key="2">
    <source>
        <dbReference type="Proteomes" id="UP001500298"/>
    </source>
</evidence>
<name>A0ABP9D4N8_9BACT</name>
<reference evidence="2" key="1">
    <citation type="journal article" date="2019" name="Int. J. Syst. Evol. Microbiol.">
        <title>The Global Catalogue of Microorganisms (GCM) 10K type strain sequencing project: providing services to taxonomists for standard genome sequencing and annotation.</title>
        <authorList>
            <consortium name="The Broad Institute Genomics Platform"/>
            <consortium name="The Broad Institute Genome Sequencing Center for Infectious Disease"/>
            <person name="Wu L."/>
            <person name="Ma J."/>
        </authorList>
    </citation>
    <scope>NUCLEOTIDE SEQUENCE [LARGE SCALE GENOMIC DNA]</scope>
    <source>
        <strain evidence="2">JCM 18326</strain>
    </source>
</reference>
<proteinExistence type="predicted"/>
<sequence>MKQALGVLEIANHIYPPTFKKHIMPLASYVEVVNKMQQLIQQQCTGSPTEFAKKLNISGGELFKRMQDAQAIWTTNIGYSKKKRSYYFL</sequence>
<organism evidence="1 2">
    <name type="scientific">Algivirga pacifica</name>
    <dbReference type="NCBI Taxonomy" id="1162670"/>
    <lineage>
        <taxon>Bacteria</taxon>
        <taxon>Pseudomonadati</taxon>
        <taxon>Bacteroidota</taxon>
        <taxon>Cytophagia</taxon>
        <taxon>Cytophagales</taxon>
        <taxon>Flammeovirgaceae</taxon>
        <taxon>Algivirga</taxon>
    </lineage>
</organism>
<gene>
    <name evidence="1" type="ORF">GCM10023331_09440</name>
</gene>
<keyword evidence="2" id="KW-1185">Reference proteome</keyword>
<evidence type="ECO:0000313" key="1">
    <source>
        <dbReference type="EMBL" id="GAA4826842.1"/>
    </source>
</evidence>
<comment type="caution">
    <text evidence="1">The sequence shown here is derived from an EMBL/GenBank/DDBJ whole genome shotgun (WGS) entry which is preliminary data.</text>
</comment>
<protein>
    <submittedName>
        <fullName evidence="1">Uncharacterized protein</fullName>
    </submittedName>
</protein>
<dbReference type="RefSeq" id="WP_345369630.1">
    <property type="nucleotide sequence ID" value="NZ_BAABJX010000017.1"/>
</dbReference>
<dbReference type="Proteomes" id="UP001500298">
    <property type="component" value="Unassembled WGS sequence"/>
</dbReference>
<accession>A0ABP9D4N8</accession>